<proteinExistence type="predicted"/>
<feature type="domain" description="Integrase catalytic" evidence="2">
    <location>
        <begin position="186"/>
        <end position="352"/>
    </location>
</feature>
<protein>
    <submittedName>
        <fullName evidence="3">Transposase and inactivated derivatives, IS30 family</fullName>
    </submittedName>
</protein>
<evidence type="ECO:0000313" key="4">
    <source>
        <dbReference type="Proteomes" id="UP000243605"/>
    </source>
</evidence>
<sequence>MTQFHNNTESIKGKHLTQAERAQISILKSEGYSNRQIAERLGRAPQTINNEIERGTVQQMSRQKQNGKTYDYYHTVYDPDYAHDAYMENRKHCGRRPKWSLSDAFVDWADRQMLEHNWSPDTVVGTAREHDFFSDALIPCTTTLYNWIDQHIMRTKNIDLPEKLRRNTKTKTFKTRKHKRYLGPSITERPADVESRTTFGHWEIDTMIGAKQKHDAVLLTLVERQTRFEVLLKIDAKDANAVTKAVESLVGRAGDHMSSLFKTITSDNGSEFSTLYETLKSVTNVYFARPFASYERGTSENQHKFIRRFIPKGQSISDISDRQVQRIQRWMNDYPRKILNYQTPHDCFVKAFKQTQIA</sequence>
<dbReference type="InterPro" id="IPR051917">
    <property type="entry name" value="Transposase-Integrase"/>
</dbReference>
<dbReference type="OrthoDB" id="9776104at2"/>
<dbReference type="GO" id="GO:0005829">
    <property type="term" value="C:cytosol"/>
    <property type="evidence" value="ECO:0007669"/>
    <property type="project" value="TreeGrafter"/>
</dbReference>
<dbReference type="GO" id="GO:0015074">
    <property type="term" value="P:DNA integration"/>
    <property type="evidence" value="ECO:0007669"/>
    <property type="project" value="InterPro"/>
</dbReference>
<keyword evidence="4" id="KW-1185">Reference proteome</keyword>
<dbReference type="PROSITE" id="PS50994">
    <property type="entry name" value="INTEGRASE"/>
    <property type="match status" value="1"/>
</dbReference>
<dbReference type="Pfam" id="PF13936">
    <property type="entry name" value="HTH_38"/>
    <property type="match status" value="1"/>
</dbReference>
<organism evidence="3 4">
    <name type="scientific">Aliicoccus persicus</name>
    <dbReference type="NCBI Taxonomy" id="930138"/>
    <lineage>
        <taxon>Bacteria</taxon>
        <taxon>Bacillati</taxon>
        <taxon>Bacillota</taxon>
        <taxon>Bacilli</taxon>
        <taxon>Bacillales</taxon>
        <taxon>Staphylococcaceae</taxon>
        <taxon>Aliicoccus</taxon>
    </lineage>
</organism>
<dbReference type="Gene3D" id="1.10.10.60">
    <property type="entry name" value="Homeodomain-like"/>
    <property type="match status" value="1"/>
</dbReference>
<dbReference type="InterPro" id="IPR001584">
    <property type="entry name" value="Integrase_cat-core"/>
</dbReference>
<gene>
    <name evidence="3" type="ORF">SAMN05192557_1864</name>
</gene>
<dbReference type="PANTHER" id="PTHR10948:SF23">
    <property type="entry name" value="TRANSPOSASE INSI FOR INSERTION SEQUENCE ELEMENT IS30A-RELATED"/>
    <property type="match status" value="1"/>
</dbReference>
<dbReference type="InterPro" id="IPR025246">
    <property type="entry name" value="IS30-like_HTH"/>
</dbReference>
<name>A0A662Z6E6_9STAP</name>
<dbReference type="InterPro" id="IPR036397">
    <property type="entry name" value="RNaseH_sf"/>
</dbReference>
<keyword evidence="1" id="KW-0233">DNA recombination</keyword>
<dbReference type="InterPro" id="IPR053392">
    <property type="entry name" value="Transposase_IS30-like"/>
</dbReference>
<evidence type="ECO:0000259" key="2">
    <source>
        <dbReference type="PROSITE" id="PS50994"/>
    </source>
</evidence>
<dbReference type="GO" id="GO:0006310">
    <property type="term" value="P:DNA recombination"/>
    <property type="evidence" value="ECO:0007669"/>
    <property type="project" value="UniProtKB-KW"/>
</dbReference>
<dbReference type="AlphaFoldDB" id="A0A662Z6E6"/>
<dbReference type="Proteomes" id="UP000243605">
    <property type="component" value="Unassembled WGS sequence"/>
</dbReference>
<dbReference type="GO" id="GO:0032196">
    <property type="term" value="P:transposition"/>
    <property type="evidence" value="ECO:0007669"/>
    <property type="project" value="TreeGrafter"/>
</dbReference>
<dbReference type="Gene3D" id="3.30.420.10">
    <property type="entry name" value="Ribonuclease H-like superfamily/Ribonuclease H"/>
    <property type="match status" value="1"/>
</dbReference>
<accession>A0A662Z6E6</accession>
<dbReference type="RefSeq" id="WP_091476222.1">
    <property type="nucleotide sequence ID" value="NZ_FOIT01000006.1"/>
</dbReference>
<evidence type="ECO:0000313" key="3">
    <source>
        <dbReference type="EMBL" id="SEW15371.1"/>
    </source>
</evidence>
<dbReference type="SUPFAM" id="SSF53098">
    <property type="entry name" value="Ribonuclease H-like"/>
    <property type="match status" value="1"/>
</dbReference>
<dbReference type="GO" id="GO:0003676">
    <property type="term" value="F:nucleic acid binding"/>
    <property type="evidence" value="ECO:0007669"/>
    <property type="project" value="InterPro"/>
</dbReference>
<dbReference type="PANTHER" id="PTHR10948">
    <property type="entry name" value="TRANSPOSASE"/>
    <property type="match status" value="1"/>
</dbReference>
<reference evidence="3 4" key="1">
    <citation type="submission" date="2016-10" db="EMBL/GenBank/DDBJ databases">
        <authorList>
            <person name="Varghese N."/>
            <person name="Submissions S."/>
        </authorList>
    </citation>
    <scope>NUCLEOTIDE SEQUENCE [LARGE SCALE GENOMIC DNA]</scope>
    <source>
        <strain evidence="3 4">IBRC-M10081</strain>
    </source>
</reference>
<evidence type="ECO:0000256" key="1">
    <source>
        <dbReference type="ARBA" id="ARBA00023172"/>
    </source>
</evidence>
<dbReference type="GO" id="GO:0004803">
    <property type="term" value="F:transposase activity"/>
    <property type="evidence" value="ECO:0007669"/>
    <property type="project" value="TreeGrafter"/>
</dbReference>
<dbReference type="EMBL" id="FOIT01000006">
    <property type="protein sequence ID" value="SEW15371.1"/>
    <property type="molecule type" value="Genomic_DNA"/>
</dbReference>
<dbReference type="InterPro" id="IPR012337">
    <property type="entry name" value="RNaseH-like_sf"/>
</dbReference>
<dbReference type="NCBIfam" id="NF033563">
    <property type="entry name" value="transpos_IS30"/>
    <property type="match status" value="1"/>
</dbReference>